<gene>
    <name evidence="2" type="ORF">P857_155</name>
</gene>
<sequence>MNFPKILFSVFDLIVEGLETLIDISKTTDIKKLSGIKNLIPHSSDNLKRLFIFSLLISHRNASGKTCPKSLPFELNHLVWPYWPCQYRMNETHSCNHYANSQKSIQIFKDSIFMSEKYGPLRINNETYTILDKNQDTQATHYPCMGVPNLPGQYCHSRTLVITSEYFCSPGYLIFSPYDPPFGCIRQNITNHHPSINELTLSVSMGYSPSTLRIRLDEEVLGCGKQLVGIIVDSYGEGKSIILMMMDAQHKLFFHRHELAWCQKTYSHKFIQCNRENATTTQYFNQNTKGLYLFLKYDQEFTMDDIINIGYLNPISNITSNIGGDMNPISNITSNIGDMNPIGNITSNIGDMNPIGNITSIDDIRNISNNIIYYSSDNTTNRIIIGLSVPSCIILLILVCCIAKRKQKNTAEPLLEMETLDDTAEPLLEMDTLDDTDNNPFSKSSNSYGAINDNTDNNPFSKSSNSYGVINYSDHEDIVKTNILQETLECCYDLLSKMQKSIFNATKIDKPSIQSCLTEIYSLQDCTQHSSNTTATLLENISIDSHAQYKKTTLVLLKNLQEKLNKQQSPNTLTQNMQNLFNLNKIRNSFHLKNCLVKSCNRYQSIDNLLLIVSYIYKIPSNLQNNSKTFFPSSDQDANDRLLKILEYGMHSPSIQECLVKALLLLYCRHEILYICRLVIPEHDTKLILYAYLCLYEPLDVTILETLKNNPNQQFFSNQSYNKEYSPQNLEILNKFVRLLNDYLFECYMHYEKNENSNNAKDKSVYIHLLFQVLYPMLEKSSKPPTTINDVSTVSSSENISNQTYQMI</sequence>
<dbReference type="Proteomes" id="UP000018951">
    <property type="component" value="Unassembled WGS sequence"/>
</dbReference>
<evidence type="ECO:0000256" key="1">
    <source>
        <dbReference type="SAM" id="MobiDB-lite"/>
    </source>
</evidence>
<organism evidence="2 3">
    <name type="scientific">Candidatus Xenolissoclinum pacificiensis L6</name>
    <dbReference type="NCBI Taxonomy" id="1401685"/>
    <lineage>
        <taxon>Bacteria</taxon>
        <taxon>Pseudomonadati</taxon>
        <taxon>Pseudomonadota</taxon>
        <taxon>Alphaproteobacteria</taxon>
        <taxon>Rickettsiales</taxon>
        <taxon>Anaplasmataceae</taxon>
        <taxon>Candidatus Xenolissoclinum</taxon>
    </lineage>
</organism>
<reference evidence="2 3" key="1">
    <citation type="journal article" date="2013" name="PLoS ONE">
        <title>Bacterial endosymbiosis in a chordate host: long-term co-evolution and conservation of secondary metabolism.</title>
        <authorList>
            <person name="Kwan J.C."/>
            <person name="Schmidt E.W."/>
        </authorList>
    </citation>
    <scope>NUCLEOTIDE SEQUENCE [LARGE SCALE GENOMIC DNA]</scope>
    <source>
        <strain evidence="3">L6</strain>
    </source>
</reference>
<evidence type="ECO:0000313" key="3">
    <source>
        <dbReference type="Proteomes" id="UP000018951"/>
    </source>
</evidence>
<feature type="compositionally biased region" description="Polar residues" evidence="1">
    <location>
        <begin position="438"/>
        <end position="459"/>
    </location>
</feature>
<comment type="caution">
    <text evidence="2">The sequence shown here is derived from an EMBL/GenBank/DDBJ whole genome shotgun (WGS) entry which is preliminary data.</text>
</comment>
<feature type="region of interest" description="Disordered" evidence="1">
    <location>
        <begin position="431"/>
        <end position="459"/>
    </location>
</feature>
<dbReference type="AlphaFoldDB" id="W2UYX8"/>
<protein>
    <submittedName>
        <fullName evidence="2">Uncharacterized protein</fullName>
    </submittedName>
</protein>
<keyword evidence="3" id="KW-1185">Reference proteome</keyword>
<dbReference type="EMBL" id="AXCJ01000009">
    <property type="protein sequence ID" value="ETO91080.1"/>
    <property type="molecule type" value="Genomic_DNA"/>
</dbReference>
<accession>W2UYX8</accession>
<proteinExistence type="predicted"/>
<name>W2UYX8_9RICK</name>
<evidence type="ECO:0000313" key="2">
    <source>
        <dbReference type="EMBL" id="ETO91080.1"/>
    </source>
</evidence>